<evidence type="ECO:0000313" key="6">
    <source>
        <dbReference type="Proteomes" id="UP000583929"/>
    </source>
</evidence>
<keyword evidence="1" id="KW-1133">Transmembrane helix</keyword>
<evidence type="ECO:0000256" key="2">
    <source>
        <dbReference type="SAM" id="SignalP"/>
    </source>
</evidence>
<evidence type="ECO:0000313" key="4">
    <source>
        <dbReference type="EMBL" id="KAF4393037.1"/>
    </source>
</evidence>
<organism evidence="3 5">
    <name type="scientific">Cannabis sativa</name>
    <name type="common">Hemp</name>
    <name type="synonym">Marijuana</name>
    <dbReference type="NCBI Taxonomy" id="3483"/>
    <lineage>
        <taxon>Eukaryota</taxon>
        <taxon>Viridiplantae</taxon>
        <taxon>Streptophyta</taxon>
        <taxon>Embryophyta</taxon>
        <taxon>Tracheophyta</taxon>
        <taxon>Spermatophyta</taxon>
        <taxon>Magnoliopsida</taxon>
        <taxon>eudicotyledons</taxon>
        <taxon>Gunneridae</taxon>
        <taxon>Pentapetalae</taxon>
        <taxon>rosids</taxon>
        <taxon>fabids</taxon>
        <taxon>Rosales</taxon>
        <taxon>Cannabaceae</taxon>
        <taxon>Cannabis</taxon>
    </lineage>
</organism>
<sequence>MGLFFFSRSWCIILVISLSQSLVVKTNTTAAASSLTTSYSSHPLHRHDSKSLASFFHDYASKTVVRVTTAVNYKIRLPANFTGMQLRFVRFRTPSLRRRGGQFGSFYVPPRVLSAFPMEARRIAIVYENLGNWSNSYYKVPNYTLVAPIIGFSVYDSPAKAPGGLVVGDERISLSVQPGKKPIVIKFKKIDKDLKESPLKCVKFSDDGSYEIESMTVPNRCFATSQGHFSVLFSTISSTTSPLPSKARHKVYLKWWLTGFGGGFAGVVLLVLLSTVVFKIVRDRRLRAMEKQSECGVLFDTFSVGKSKMPSAPMVRTQPVIEHDYVA</sequence>
<feature type="transmembrane region" description="Helical" evidence="1">
    <location>
        <begin position="255"/>
        <end position="281"/>
    </location>
</feature>
<feature type="signal peptide" evidence="2">
    <location>
        <begin position="1"/>
        <end position="26"/>
    </location>
</feature>
<keyword evidence="1" id="KW-0472">Membrane</keyword>
<dbReference type="PANTHER" id="PTHR33512">
    <property type="entry name" value="PROTEIN, PUTATIVE (DUF1191)-RELATED"/>
    <property type="match status" value="1"/>
</dbReference>
<dbReference type="EMBL" id="JAATIQ010000050">
    <property type="protein sequence ID" value="KAF4393037.1"/>
    <property type="molecule type" value="Genomic_DNA"/>
</dbReference>
<keyword evidence="1" id="KW-0812">Transmembrane</keyword>
<proteinExistence type="predicted"/>
<dbReference type="GO" id="GO:0016020">
    <property type="term" value="C:membrane"/>
    <property type="evidence" value="ECO:0007669"/>
    <property type="project" value="TreeGrafter"/>
</dbReference>
<comment type="caution">
    <text evidence="3">The sequence shown here is derived from an EMBL/GenBank/DDBJ whole genome shotgun (WGS) entry which is preliminary data.</text>
</comment>
<name>A0A7J6F9B4_CANSA</name>
<dbReference type="Pfam" id="PF06697">
    <property type="entry name" value="DUF1191"/>
    <property type="match status" value="1"/>
</dbReference>
<dbReference type="AlphaFoldDB" id="A0A7J6F9B4"/>
<protein>
    <submittedName>
        <fullName evidence="3">Uncharacterized protein</fullName>
    </submittedName>
</protein>
<evidence type="ECO:0000313" key="3">
    <source>
        <dbReference type="EMBL" id="KAF4367178.1"/>
    </source>
</evidence>
<accession>A0A7J6F9B4</accession>
<keyword evidence="6" id="KW-1185">Reference proteome</keyword>
<dbReference type="Proteomes" id="UP000583929">
    <property type="component" value="Unassembled WGS sequence"/>
</dbReference>
<gene>
    <name evidence="3" type="ORF">F8388_006486</name>
    <name evidence="4" type="ORF">G4B88_012032</name>
</gene>
<keyword evidence="2" id="KW-0732">Signal</keyword>
<evidence type="ECO:0000313" key="5">
    <source>
        <dbReference type="Proteomes" id="UP000525078"/>
    </source>
</evidence>
<feature type="chain" id="PRO_5036205055" evidence="2">
    <location>
        <begin position="27"/>
        <end position="327"/>
    </location>
</feature>
<evidence type="ECO:0000256" key="1">
    <source>
        <dbReference type="SAM" id="Phobius"/>
    </source>
</evidence>
<dbReference type="PANTHER" id="PTHR33512:SF7">
    <property type="entry name" value="LEGUME LECTIN DOMAIN-CONTAINING PROTEIN"/>
    <property type="match status" value="1"/>
</dbReference>
<dbReference type="EMBL" id="JAATIP010000144">
    <property type="protein sequence ID" value="KAF4367178.1"/>
    <property type="molecule type" value="Genomic_DNA"/>
</dbReference>
<reference evidence="5 6" key="1">
    <citation type="journal article" date="2020" name="bioRxiv">
        <title>Sequence and annotation of 42 cannabis genomes reveals extensive copy number variation in cannabinoid synthesis and pathogen resistance genes.</title>
        <authorList>
            <person name="Mckernan K.J."/>
            <person name="Helbert Y."/>
            <person name="Kane L.T."/>
            <person name="Ebling H."/>
            <person name="Zhang L."/>
            <person name="Liu B."/>
            <person name="Eaton Z."/>
            <person name="Mclaughlin S."/>
            <person name="Kingan S."/>
            <person name="Baybayan P."/>
            <person name="Concepcion G."/>
            <person name="Jordan M."/>
            <person name="Riva A."/>
            <person name="Barbazuk W."/>
            <person name="Harkins T."/>
        </authorList>
    </citation>
    <scope>NUCLEOTIDE SEQUENCE [LARGE SCALE GENOMIC DNA]</scope>
    <source>
        <strain evidence="5 6">cv. Jamaican Lion 4</strain>
        <strain evidence="4">Father</strain>
        <strain evidence="3">Mother</strain>
        <tissue evidence="3">Leaf</tissue>
    </source>
</reference>
<dbReference type="InterPro" id="IPR010605">
    <property type="entry name" value="DUF1191"/>
</dbReference>
<dbReference type="Proteomes" id="UP000525078">
    <property type="component" value="Unassembled WGS sequence"/>
</dbReference>